<keyword evidence="2" id="KW-1185">Reference proteome</keyword>
<dbReference type="Proteomes" id="UP000823775">
    <property type="component" value="Unassembled WGS sequence"/>
</dbReference>
<proteinExistence type="predicted"/>
<name>A0ABS8WTJ7_DATST</name>
<gene>
    <name evidence="1" type="ORF">HAX54_053498</name>
</gene>
<feature type="non-terminal residue" evidence="1">
    <location>
        <position position="1"/>
    </location>
</feature>
<evidence type="ECO:0000313" key="2">
    <source>
        <dbReference type="Proteomes" id="UP000823775"/>
    </source>
</evidence>
<reference evidence="1 2" key="1">
    <citation type="journal article" date="2021" name="BMC Genomics">
        <title>Datura genome reveals duplications of psychoactive alkaloid biosynthetic genes and high mutation rate following tissue culture.</title>
        <authorList>
            <person name="Rajewski A."/>
            <person name="Carter-House D."/>
            <person name="Stajich J."/>
            <person name="Litt A."/>
        </authorList>
    </citation>
    <scope>NUCLEOTIDE SEQUENCE [LARGE SCALE GENOMIC DNA]</scope>
    <source>
        <strain evidence="1">AR-01</strain>
    </source>
</reference>
<dbReference type="EMBL" id="JACEIK010009970">
    <property type="protein sequence ID" value="MCE3214844.1"/>
    <property type="molecule type" value="Genomic_DNA"/>
</dbReference>
<sequence>PSPFDGLAGASANNKGLDLNSTSDVSLSSNSMAINTKRYRREETLGLAYHSGTVVYNVTEIRKAIVVFVILDEQPFKVVEGEGFKKINEGCFALTMIFLRIIVARQKEKFLEDEINVDNKSDLEKYLLDDLEKTKNLNILAWWKASS</sequence>
<comment type="caution">
    <text evidence="1">The sequence shown here is derived from an EMBL/GenBank/DDBJ whole genome shotgun (WGS) entry which is preliminary data.</text>
</comment>
<accession>A0ABS8WTJ7</accession>
<dbReference type="SUPFAM" id="SSF140996">
    <property type="entry name" value="Hermes dimerisation domain"/>
    <property type="match status" value="1"/>
</dbReference>
<organism evidence="1 2">
    <name type="scientific">Datura stramonium</name>
    <name type="common">Jimsonweed</name>
    <name type="synonym">Common thornapple</name>
    <dbReference type="NCBI Taxonomy" id="4076"/>
    <lineage>
        <taxon>Eukaryota</taxon>
        <taxon>Viridiplantae</taxon>
        <taxon>Streptophyta</taxon>
        <taxon>Embryophyta</taxon>
        <taxon>Tracheophyta</taxon>
        <taxon>Spermatophyta</taxon>
        <taxon>Magnoliopsida</taxon>
        <taxon>eudicotyledons</taxon>
        <taxon>Gunneridae</taxon>
        <taxon>Pentapetalae</taxon>
        <taxon>asterids</taxon>
        <taxon>lamiids</taxon>
        <taxon>Solanales</taxon>
        <taxon>Solanaceae</taxon>
        <taxon>Solanoideae</taxon>
        <taxon>Datureae</taxon>
        <taxon>Datura</taxon>
    </lineage>
</organism>
<protein>
    <submittedName>
        <fullName evidence="1">Uncharacterized protein</fullName>
    </submittedName>
</protein>
<evidence type="ECO:0000313" key="1">
    <source>
        <dbReference type="EMBL" id="MCE3214844.1"/>
    </source>
</evidence>